<accession>A0A6J7KU14</accession>
<organism evidence="2">
    <name type="scientific">freshwater metagenome</name>
    <dbReference type="NCBI Taxonomy" id="449393"/>
    <lineage>
        <taxon>unclassified sequences</taxon>
        <taxon>metagenomes</taxon>
        <taxon>ecological metagenomes</taxon>
    </lineage>
</organism>
<evidence type="ECO:0000256" key="1">
    <source>
        <dbReference type="SAM" id="MobiDB-lite"/>
    </source>
</evidence>
<feature type="region of interest" description="Disordered" evidence="1">
    <location>
        <begin position="125"/>
        <end position="156"/>
    </location>
</feature>
<gene>
    <name evidence="2" type="ORF">UFOPK3564_03940</name>
</gene>
<name>A0A6J7KU14_9ZZZZ</name>
<feature type="compositionally biased region" description="Acidic residues" evidence="1">
    <location>
        <begin position="131"/>
        <end position="146"/>
    </location>
</feature>
<dbReference type="EMBL" id="CAFBMK010000449">
    <property type="protein sequence ID" value="CAB4959021.1"/>
    <property type="molecule type" value="Genomic_DNA"/>
</dbReference>
<evidence type="ECO:0000313" key="2">
    <source>
        <dbReference type="EMBL" id="CAB4959021.1"/>
    </source>
</evidence>
<reference evidence="2" key="1">
    <citation type="submission" date="2020-05" db="EMBL/GenBank/DDBJ databases">
        <authorList>
            <person name="Chiriac C."/>
            <person name="Salcher M."/>
            <person name="Ghai R."/>
            <person name="Kavagutti S V."/>
        </authorList>
    </citation>
    <scope>NUCLEOTIDE SEQUENCE</scope>
</reference>
<sequence length="156" mass="17686">MTTPLERLELAAARDPLTSRLGVLARDADDVGMAVFHWYDTPQDLRRSILEDHAFPNDEDRREPEAWGRVRPDLEALLSAAPTLDTPTREGVNALTAPWFTLDWWGTFDELCTGDHETAREVRERYRASEDVEDDGSPIAEEEQEDFAASLAETWA</sequence>
<protein>
    <submittedName>
        <fullName evidence="2">Unannotated protein</fullName>
    </submittedName>
</protein>
<proteinExistence type="predicted"/>
<dbReference type="AlphaFoldDB" id="A0A6J7KU14"/>